<accession>A0AAD3S044</accession>
<dbReference type="SUPFAM" id="SSF51230">
    <property type="entry name" value="Single hybrid motif"/>
    <property type="match status" value="1"/>
</dbReference>
<protein>
    <submittedName>
        <fullName evidence="2">Uncharacterized protein</fullName>
    </submittedName>
</protein>
<proteinExistence type="predicted"/>
<evidence type="ECO:0000313" key="3">
    <source>
        <dbReference type="Proteomes" id="UP001279734"/>
    </source>
</evidence>
<evidence type="ECO:0000256" key="1">
    <source>
        <dbReference type="SAM" id="MobiDB-lite"/>
    </source>
</evidence>
<comment type="caution">
    <text evidence="2">The sequence shown here is derived from an EMBL/GenBank/DDBJ whole genome shotgun (WGS) entry which is preliminary data.</text>
</comment>
<sequence>MFLAKGSFRDLRPHKRLQSREHAVRHQNPKPQAHQNLPNHSQIREIFMPALSSTVTGTSVVVVESDKAYMDVETYDGILAANDVPEGETSSSAVRSTYYPKPTRKLSSLRLRLL</sequence>
<reference evidence="2" key="1">
    <citation type="submission" date="2023-05" db="EMBL/GenBank/DDBJ databases">
        <title>Nepenthes gracilis genome sequencing.</title>
        <authorList>
            <person name="Fukushima K."/>
        </authorList>
    </citation>
    <scope>NUCLEOTIDE SEQUENCE</scope>
    <source>
        <strain evidence="2">SING2019-196</strain>
    </source>
</reference>
<feature type="region of interest" description="Disordered" evidence="1">
    <location>
        <begin position="1"/>
        <end position="39"/>
    </location>
</feature>
<evidence type="ECO:0000313" key="2">
    <source>
        <dbReference type="EMBL" id="GMH01882.1"/>
    </source>
</evidence>
<dbReference type="Proteomes" id="UP001279734">
    <property type="component" value="Unassembled WGS sequence"/>
</dbReference>
<gene>
    <name evidence="2" type="ORF">Nepgr_003721</name>
</gene>
<dbReference type="EMBL" id="BSYO01000003">
    <property type="protein sequence ID" value="GMH01882.1"/>
    <property type="molecule type" value="Genomic_DNA"/>
</dbReference>
<name>A0AAD3S044_NEPGR</name>
<dbReference type="InterPro" id="IPR011053">
    <property type="entry name" value="Single_hybrid_motif"/>
</dbReference>
<organism evidence="2 3">
    <name type="scientific">Nepenthes gracilis</name>
    <name type="common">Slender pitcher plant</name>
    <dbReference type="NCBI Taxonomy" id="150966"/>
    <lineage>
        <taxon>Eukaryota</taxon>
        <taxon>Viridiplantae</taxon>
        <taxon>Streptophyta</taxon>
        <taxon>Embryophyta</taxon>
        <taxon>Tracheophyta</taxon>
        <taxon>Spermatophyta</taxon>
        <taxon>Magnoliopsida</taxon>
        <taxon>eudicotyledons</taxon>
        <taxon>Gunneridae</taxon>
        <taxon>Pentapetalae</taxon>
        <taxon>Caryophyllales</taxon>
        <taxon>Nepenthaceae</taxon>
        <taxon>Nepenthes</taxon>
    </lineage>
</organism>
<keyword evidence="3" id="KW-1185">Reference proteome</keyword>
<feature type="compositionally biased region" description="Polar residues" evidence="1">
    <location>
        <begin position="29"/>
        <end position="39"/>
    </location>
</feature>
<dbReference type="AlphaFoldDB" id="A0AAD3S044"/>